<name>A0A059F870_9PROT</name>
<keyword evidence="3" id="KW-0808">Transferase</keyword>
<accession>A0A059F870</accession>
<feature type="domain" description="Rhodanese" evidence="2">
    <location>
        <begin position="35"/>
        <end position="136"/>
    </location>
</feature>
<dbReference type="GO" id="GO:0016740">
    <property type="term" value="F:transferase activity"/>
    <property type="evidence" value="ECO:0007669"/>
    <property type="project" value="UniProtKB-KW"/>
</dbReference>
<dbReference type="InterPro" id="IPR052367">
    <property type="entry name" value="Thiosulfate_ST/Rhodanese-like"/>
</dbReference>
<protein>
    <submittedName>
        <fullName evidence="3">Rhodanese-related sulfurtransferase</fullName>
    </submittedName>
</protein>
<keyword evidence="1" id="KW-0732">Signal</keyword>
<dbReference type="Pfam" id="PF00581">
    <property type="entry name" value="Rhodanese"/>
    <property type="match status" value="1"/>
</dbReference>
<feature type="signal peptide" evidence="1">
    <location>
        <begin position="1"/>
        <end position="20"/>
    </location>
</feature>
<keyword evidence="4" id="KW-1185">Reference proteome</keyword>
<dbReference type="STRING" id="1280952.HJA_14339"/>
<evidence type="ECO:0000313" key="4">
    <source>
        <dbReference type="Proteomes" id="UP000024816"/>
    </source>
</evidence>
<dbReference type="Gene3D" id="3.40.250.10">
    <property type="entry name" value="Rhodanese-like domain"/>
    <property type="match status" value="1"/>
</dbReference>
<dbReference type="eggNOG" id="COG0607">
    <property type="taxonomic scope" value="Bacteria"/>
</dbReference>
<feature type="chain" id="PRO_5001572627" evidence="1">
    <location>
        <begin position="21"/>
        <end position="142"/>
    </location>
</feature>
<comment type="caution">
    <text evidence="3">The sequence shown here is derived from an EMBL/GenBank/DDBJ whole genome shotgun (WGS) entry which is preliminary data.</text>
</comment>
<dbReference type="AlphaFoldDB" id="A0A059F870"/>
<dbReference type="CDD" id="cd00158">
    <property type="entry name" value="RHOD"/>
    <property type="match status" value="1"/>
</dbReference>
<dbReference type="OrthoDB" id="9812109at2"/>
<reference evidence="3 4" key="1">
    <citation type="journal article" date="2014" name="Antonie Van Leeuwenhoek">
        <title>Hyphomonas beringensis sp. nov. and Hyphomonas chukchiensis sp. nov., isolated from surface seawater of the Bering Sea and Chukchi Sea.</title>
        <authorList>
            <person name="Li C."/>
            <person name="Lai Q."/>
            <person name="Li G."/>
            <person name="Dong C."/>
            <person name="Wang J."/>
            <person name="Liao Y."/>
            <person name="Shao Z."/>
        </authorList>
    </citation>
    <scope>NUCLEOTIDE SEQUENCE [LARGE SCALE GENOMIC DNA]</scope>
    <source>
        <strain evidence="3 4">VP2</strain>
    </source>
</reference>
<dbReference type="PANTHER" id="PTHR45431">
    <property type="entry name" value="RHODANESE-LIKE DOMAIN-CONTAINING PROTEIN 15, CHLOROPLASTIC"/>
    <property type="match status" value="1"/>
</dbReference>
<organism evidence="3 4">
    <name type="scientific">Hyphomonas jannaschiana VP2</name>
    <dbReference type="NCBI Taxonomy" id="1280952"/>
    <lineage>
        <taxon>Bacteria</taxon>
        <taxon>Pseudomonadati</taxon>
        <taxon>Pseudomonadota</taxon>
        <taxon>Alphaproteobacteria</taxon>
        <taxon>Hyphomonadales</taxon>
        <taxon>Hyphomonadaceae</taxon>
        <taxon>Hyphomonas</taxon>
    </lineage>
</organism>
<evidence type="ECO:0000313" key="3">
    <source>
        <dbReference type="EMBL" id="KCZ86787.1"/>
    </source>
</evidence>
<gene>
    <name evidence="3" type="ORF">HJA_14339</name>
</gene>
<dbReference type="PATRIC" id="fig|1280952.3.peg.2868"/>
<sequence>MRFLTGALLAASFMTTPAFAEPGDLPADSAWQMVQRGEIVVLDVRTPSEWAMTGLPRDSHGINVKDRDFVAQARGAVLGDLDHPIAVICRTGQRSSEAASMLEKAGFTHVFDIKEGMLGKEGAGDGWLKRGLPTDPFIPPYN</sequence>
<evidence type="ECO:0000259" key="2">
    <source>
        <dbReference type="PROSITE" id="PS50206"/>
    </source>
</evidence>
<evidence type="ECO:0000256" key="1">
    <source>
        <dbReference type="SAM" id="SignalP"/>
    </source>
</evidence>
<dbReference type="PROSITE" id="PS50206">
    <property type="entry name" value="RHODANESE_3"/>
    <property type="match status" value="1"/>
</dbReference>
<proteinExistence type="predicted"/>
<dbReference type="SMART" id="SM00450">
    <property type="entry name" value="RHOD"/>
    <property type="match status" value="1"/>
</dbReference>
<dbReference type="InterPro" id="IPR001763">
    <property type="entry name" value="Rhodanese-like_dom"/>
</dbReference>
<dbReference type="Proteomes" id="UP000024816">
    <property type="component" value="Unassembled WGS sequence"/>
</dbReference>
<dbReference type="EMBL" id="ARYJ01000011">
    <property type="protein sequence ID" value="KCZ86787.1"/>
    <property type="molecule type" value="Genomic_DNA"/>
</dbReference>
<dbReference type="SUPFAM" id="SSF52821">
    <property type="entry name" value="Rhodanese/Cell cycle control phosphatase"/>
    <property type="match status" value="1"/>
</dbReference>
<dbReference type="RefSeq" id="WP_035583516.1">
    <property type="nucleotide sequence ID" value="NZ_ARYJ01000011.1"/>
</dbReference>
<dbReference type="InterPro" id="IPR036873">
    <property type="entry name" value="Rhodanese-like_dom_sf"/>
</dbReference>
<dbReference type="PANTHER" id="PTHR45431:SF3">
    <property type="entry name" value="RHODANESE-LIKE DOMAIN-CONTAINING PROTEIN 15, CHLOROPLASTIC"/>
    <property type="match status" value="1"/>
</dbReference>